<comment type="caution">
    <text evidence="1">The sequence shown here is derived from an EMBL/GenBank/DDBJ whole genome shotgun (WGS) entry which is preliminary data.</text>
</comment>
<organism evidence="1">
    <name type="scientific">Desulfobacca acetoxidans</name>
    <dbReference type="NCBI Taxonomy" id="60893"/>
    <lineage>
        <taxon>Bacteria</taxon>
        <taxon>Pseudomonadati</taxon>
        <taxon>Thermodesulfobacteriota</taxon>
        <taxon>Desulfobaccia</taxon>
        <taxon>Desulfobaccales</taxon>
        <taxon>Desulfobaccaceae</taxon>
        <taxon>Desulfobacca</taxon>
    </lineage>
</organism>
<dbReference type="EMBL" id="DTKJ01000061">
    <property type="protein sequence ID" value="HGZ12421.1"/>
    <property type="molecule type" value="Genomic_DNA"/>
</dbReference>
<dbReference type="AlphaFoldDB" id="A0A7C5EQH5"/>
<proteinExistence type="predicted"/>
<gene>
    <name evidence="1" type="ORF">ENW48_09400</name>
</gene>
<sequence length="119" mass="13688">MNRMCQRCGNAIEPGEEKERGGQVLCEDCFLEVLTPPKACDPWAVHLAKSEKDKVSFKLTSTQQQLYELVREKGEISFPEAAKALELTEEEVRREFATLRHLELLRAKKSHQEILITLF</sequence>
<protein>
    <submittedName>
        <fullName evidence="1">Uncharacterized protein</fullName>
    </submittedName>
</protein>
<accession>A0A7C5EQH5</accession>
<evidence type="ECO:0000313" key="1">
    <source>
        <dbReference type="EMBL" id="HGZ12421.1"/>
    </source>
</evidence>
<reference evidence="1" key="1">
    <citation type="journal article" date="2020" name="mSystems">
        <title>Genome- and Community-Level Interaction Insights into Carbon Utilization and Element Cycling Functions of Hydrothermarchaeota in Hydrothermal Sediment.</title>
        <authorList>
            <person name="Zhou Z."/>
            <person name="Liu Y."/>
            <person name="Xu W."/>
            <person name="Pan J."/>
            <person name="Luo Z.H."/>
            <person name="Li M."/>
        </authorList>
    </citation>
    <scope>NUCLEOTIDE SEQUENCE [LARGE SCALE GENOMIC DNA]</scope>
    <source>
        <strain evidence="1">SpSt-853</strain>
    </source>
</reference>
<name>A0A7C5EQH5_9BACT</name>